<evidence type="ECO:0000256" key="3">
    <source>
        <dbReference type="ARBA" id="ARBA00022691"/>
    </source>
</evidence>
<dbReference type="InterPro" id="IPR034457">
    <property type="entry name" value="Organic_radical-activating"/>
</dbReference>
<evidence type="ECO:0000256" key="5">
    <source>
        <dbReference type="ARBA" id="ARBA00023004"/>
    </source>
</evidence>
<keyword evidence="5" id="KW-0408">Iron</keyword>
<dbReference type="PANTHER" id="PTHR30352">
    <property type="entry name" value="PYRUVATE FORMATE-LYASE-ACTIVATING ENZYME"/>
    <property type="match status" value="1"/>
</dbReference>
<evidence type="ECO:0000256" key="7">
    <source>
        <dbReference type="PIRNR" id="PIRNR000368"/>
    </source>
</evidence>
<evidence type="ECO:0000313" key="9">
    <source>
        <dbReference type="Proteomes" id="UP001056756"/>
    </source>
</evidence>
<dbReference type="EC" id="1.97.1.-" evidence="7"/>
<keyword evidence="4" id="KW-0479">Metal-binding</keyword>
<dbReference type="InterPro" id="IPR012837">
    <property type="entry name" value="NrdG"/>
</dbReference>
<dbReference type="InterPro" id="IPR058240">
    <property type="entry name" value="rSAM_sf"/>
</dbReference>
<dbReference type="InterPro" id="IPR007197">
    <property type="entry name" value="rSAM"/>
</dbReference>
<dbReference type="KEGG" id="plig:NAG76_05505"/>
<dbReference type="EMBL" id="CP097899">
    <property type="protein sequence ID" value="URN95703.1"/>
    <property type="molecule type" value="Genomic_DNA"/>
</dbReference>
<dbReference type="CDD" id="cd01335">
    <property type="entry name" value="Radical_SAM"/>
    <property type="match status" value="1"/>
</dbReference>
<gene>
    <name evidence="8" type="primary">nrdG</name>
    <name evidence="8" type="ORF">NAG76_05505</name>
</gene>
<dbReference type="Proteomes" id="UP001056756">
    <property type="component" value="Chromosome"/>
</dbReference>
<dbReference type="AlphaFoldDB" id="A0A9J6ZI57"/>
<reference evidence="8" key="1">
    <citation type="submission" date="2022-05" db="EMBL/GenBank/DDBJ databases">
        <title>Novel bacterial taxa in a minimal lignocellulolytic consortium and its capacity to transform plastics disclosed by genome-resolved metagenomics.</title>
        <authorList>
            <person name="Rodriguez C.A.D."/>
            <person name="Diaz-Garcia L."/>
            <person name="Herrera K."/>
            <person name="Tarazona N.A."/>
            <person name="Sproer C."/>
            <person name="Overmann J."/>
            <person name="Jimenez D.J."/>
        </authorList>
    </citation>
    <scope>NUCLEOTIDE SEQUENCE</scope>
    <source>
        <strain evidence="8">MAG5</strain>
    </source>
</reference>
<accession>A0A9J6ZI57</accession>
<evidence type="ECO:0000256" key="1">
    <source>
        <dbReference type="ARBA" id="ARBA00001966"/>
    </source>
</evidence>
<dbReference type="SFLD" id="SFLDG01066">
    <property type="entry name" value="organic_radical-activating_enz"/>
    <property type="match status" value="1"/>
</dbReference>
<proteinExistence type="inferred from homology"/>
<keyword evidence="7" id="KW-0560">Oxidoreductase</keyword>
<sequence length="177" mass="19995">MKLRIASPLTIDSIVDGPGLRMVIWTQGCKHYCKGCHNPQTHDLRGGYEIDSDNIIEQMHNVKLQKGITLSGGEPFLQAEALIPIAQVAKQLGQDVWAYTGFTWEQLHTPSNPQQRYQLKLLQSVDILVDGRFMEHKKSAQLLYRGSSNQRIIDVQASLITGNVVLHEAFYRHDQTS</sequence>
<dbReference type="NCBIfam" id="TIGR02491">
    <property type="entry name" value="NrdG"/>
    <property type="match status" value="1"/>
</dbReference>
<dbReference type="GO" id="GO:0046872">
    <property type="term" value="F:metal ion binding"/>
    <property type="evidence" value="ECO:0007669"/>
    <property type="project" value="UniProtKB-KW"/>
</dbReference>
<keyword evidence="2" id="KW-0004">4Fe-4S</keyword>
<keyword evidence="3" id="KW-0949">S-adenosyl-L-methionine</keyword>
<dbReference type="GO" id="GO:0043365">
    <property type="term" value="F:[formate-C-acetyltransferase]-activating enzyme activity"/>
    <property type="evidence" value="ECO:0007669"/>
    <property type="project" value="InterPro"/>
</dbReference>
<comment type="similarity">
    <text evidence="7">Belongs to the organic radical-activating enzymes family.</text>
</comment>
<dbReference type="Gene3D" id="3.20.20.70">
    <property type="entry name" value="Aldolase class I"/>
    <property type="match status" value="1"/>
</dbReference>
<dbReference type="SFLD" id="SFLDF00299">
    <property type="entry name" value="anaerobic_ribonucleoside-triph"/>
    <property type="match status" value="1"/>
</dbReference>
<protein>
    <recommendedName>
        <fullName evidence="7">Anaerobic ribonucleoside-triphosphate reductase-activating protein</fullName>
        <ecNumber evidence="7">1.97.1.-</ecNumber>
    </recommendedName>
</protein>
<keyword evidence="6" id="KW-0411">Iron-sulfur</keyword>
<comment type="function">
    <text evidence="7">Activation of anaerobic ribonucleoside-triphosphate reductase under anaerobic conditions by generation of an organic free radical, using S-adenosylmethionine and reduced flavodoxin as cosubstrates to produce 5'-deoxy-adenosine.</text>
</comment>
<dbReference type="PANTHER" id="PTHR30352:SF2">
    <property type="entry name" value="ANAEROBIC RIBONUCLEOSIDE-TRIPHOSPHATE REDUCTASE-ACTIVATING PROTEIN"/>
    <property type="match status" value="1"/>
</dbReference>
<organism evidence="8 9">
    <name type="scientific">Candidatus Pristimantibacillus lignocellulolyticus</name>
    <dbReference type="NCBI Taxonomy" id="2994561"/>
    <lineage>
        <taxon>Bacteria</taxon>
        <taxon>Bacillati</taxon>
        <taxon>Bacillota</taxon>
        <taxon>Bacilli</taxon>
        <taxon>Bacillales</taxon>
        <taxon>Paenibacillaceae</taxon>
        <taxon>Candidatus Pristimantibacillus</taxon>
    </lineage>
</organism>
<name>A0A9J6ZI57_9BACL</name>
<dbReference type="SUPFAM" id="SSF102114">
    <property type="entry name" value="Radical SAM enzymes"/>
    <property type="match status" value="1"/>
</dbReference>
<evidence type="ECO:0000256" key="6">
    <source>
        <dbReference type="ARBA" id="ARBA00023014"/>
    </source>
</evidence>
<evidence type="ECO:0000256" key="4">
    <source>
        <dbReference type="ARBA" id="ARBA00022723"/>
    </source>
</evidence>
<dbReference type="PIRSF" id="PIRSF000368">
    <property type="entry name" value="NrdG"/>
    <property type="match status" value="1"/>
</dbReference>
<dbReference type="Pfam" id="PF13353">
    <property type="entry name" value="Fer4_12"/>
    <property type="match status" value="1"/>
</dbReference>
<evidence type="ECO:0000256" key="2">
    <source>
        <dbReference type="ARBA" id="ARBA00022485"/>
    </source>
</evidence>
<dbReference type="SFLD" id="SFLDS00029">
    <property type="entry name" value="Radical_SAM"/>
    <property type="match status" value="1"/>
</dbReference>
<dbReference type="SFLD" id="SFLDG01063">
    <property type="entry name" value="activating_enzymes__group_1"/>
    <property type="match status" value="1"/>
</dbReference>
<evidence type="ECO:0000313" key="8">
    <source>
        <dbReference type="EMBL" id="URN95703.1"/>
    </source>
</evidence>
<dbReference type="GO" id="GO:0051539">
    <property type="term" value="F:4 iron, 4 sulfur cluster binding"/>
    <property type="evidence" value="ECO:0007669"/>
    <property type="project" value="UniProtKB-KW"/>
</dbReference>
<dbReference type="InterPro" id="IPR013785">
    <property type="entry name" value="Aldolase_TIM"/>
</dbReference>
<comment type="cofactor">
    <cofactor evidence="1">
        <name>[4Fe-4S] cluster</name>
        <dbReference type="ChEBI" id="CHEBI:49883"/>
    </cofactor>
</comment>
<dbReference type="GO" id="GO:0004748">
    <property type="term" value="F:ribonucleoside-diphosphate reductase activity, thioredoxin disulfide as acceptor"/>
    <property type="evidence" value="ECO:0007669"/>
    <property type="project" value="TreeGrafter"/>
</dbReference>